<reference evidence="9 10" key="1">
    <citation type="submission" date="2024-01" db="EMBL/GenBank/DDBJ databases">
        <title>Genome assemblies of Stephania.</title>
        <authorList>
            <person name="Yang L."/>
        </authorList>
    </citation>
    <scope>NUCLEOTIDE SEQUENCE [LARGE SCALE GENOMIC DNA]</scope>
    <source>
        <strain evidence="9">QJT</strain>
        <tissue evidence="9">Leaf</tissue>
    </source>
</reference>
<dbReference type="AlphaFoldDB" id="A0AAP0EQ75"/>
<feature type="region of interest" description="Disordered" evidence="8">
    <location>
        <begin position="1"/>
        <end position="42"/>
    </location>
</feature>
<dbReference type="InterPro" id="IPR018464">
    <property type="entry name" value="CENP-O"/>
</dbReference>
<dbReference type="PANTHER" id="PTHR14582">
    <property type="entry name" value="INNER KINETOCHORE SUBUNIT MAL2"/>
    <property type="match status" value="1"/>
</dbReference>
<evidence type="ECO:0000256" key="7">
    <source>
        <dbReference type="SAM" id="Coils"/>
    </source>
</evidence>
<comment type="subcellular location">
    <subcellularLocation>
        <location evidence="2">Chromosome</location>
        <location evidence="2">Centromere</location>
    </subcellularLocation>
    <subcellularLocation>
        <location evidence="1">Nucleus</location>
    </subcellularLocation>
</comment>
<name>A0AAP0EQ75_9MAGN</name>
<evidence type="ECO:0000256" key="6">
    <source>
        <dbReference type="ARBA" id="ARBA00023328"/>
    </source>
</evidence>
<evidence type="ECO:0000313" key="10">
    <source>
        <dbReference type="Proteomes" id="UP001417504"/>
    </source>
</evidence>
<sequence>MEGSDDMEESAAKKTTSGPRKRPIVSPDPSRRHPEQLKGRANAVSGEVNFIQEEDIRLQTTRARLSNVLQRHEELKERLSRDTDKMIYARLQKEFDAARAAQTEEVFLDGEEWNDGLLATIRQRVLSFLTLSKCTWKQIERLCLEMLLCYLSTISMEKLLIVLEIRLYVV</sequence>
<protein>
    <submittedName>
        <fullName evidence="9">Uncharacterized protein</fullName>
    </submittedName>
</protein>
<keyword evidence="6" id="KW-0137">Centromere</keyword>
<dbReference type="PANTHER" id="PTHR14582:SF1">
    <property type="entry name" value="CENTROMERE PROTEIN O"/>
    <property type="match status" value="1"/>
</dbReference>
<dbReference type="Proteomes" id="UP001417504">
    <property type="component" value="Unassembled WGS sequence"/>
</dbReference>
<dbReference type="GO" id="GO:0005634">
    <property type="term" value="C:nucleus"/>
    <property type="evidence" value="ECO:0007669"/>
    <property type="project" value="UniProtKB-SubCell"/>
</dbReference>
<keyword evidence="7" id="KW-0175">Coiled coil</keyword>
<dbReference type="EMBL" id="JBBNAE010000009">
    <property type="protein sequence ID" value="KAK9097399.1"/>
    <property type="molecule type" value="Genomic_DNA"/>
</dbReference>
<evidence type="ECO:0000256" key="5">
    <source>
        <dbReference type="ARBA" id="ARBA00023242"/>
    </source>
</evidence>
<evidence type="ECO:0000313" key="9">
    <source>
        <dbReference type="EMBL" id="KAK9097399.1"/>
    </source>
</evidence>
<evidence type="ECO:0000256" key="4">
    <source>
        <dbReference type="ARBA" id="ARBA00022454"/>
    </source>
</evidence>
<keyword evidence="10" id="KW-1185">Reference proteome</keyword>
<gene>
    <name evidence="9" type="ORF">Sjap_022896</name>
</gene>
<evidence type="ECO:0000256" key="3">
    <source>
        <dbReference type="ARBA" id="ARBA00007321"/>
    </source>
</evidence>
<feature type="coiled-coil region" evidence="7">
    <location>
        <begin position="58"/>
        <end position="85"/>
    </location>
</feature>
<proteinExistence type="inferred from homology"/>
<keyword evidence="5" id="KW-0539">Nucleus</keyword>
<comment type="caution">
    <text evidence="9">The sequence shown here is derived from an EMBL/GenBank/DDBJ whole genome shotgun (WGS) entry which is preliminary data.</text>
</comment>
<accession>A0AAP0EQ75</accession>
<keyword evidence="4" id="KW-0158">Chromosome</keyword>
<evidence type="ECO:0000256" key="2">
    <source>
        <dbReference type="ARBA" id="ARBA00004584"/>
    </source>
</evidence>
<organism evidence="9 10">
    <name type="scientific">Stephania japonica</name>
    <dbReference type="NCBI Taxonomy" id="461633"/>
    <lineage>
        <taxon>Eukaryota</taxon>
        <taxon>Viridiplantae</taxon>
        <taxon>Streptophyta</taxon>
        <taxon>Embryophyta</taxon>
        <taxon>Tracheophyta</taxon>
        <taxon>Spermatophyta</taxon>
        <taxon>Magnoliopsida</taxon>
        <taxon>Ranunculales</taxon>
        <taxon>Menispermaceae</taxon>
        <taxon>Menispermoideae</taxon>
        <taxon>Cissampelideae</taxon>
        <taxon>Stephania</taxon>
    </lineage>
</organism>
<evidence type="ECO:0000256" key="8">
    <source>
        <dbReference type="SAM" id="MobiDB-lite"/>
    </source>
</evidence>
<dbReference type="GO" id="GO:0031511">
    <property type="term" value="C:Mis6-Sim4 complex"/>
    <property type="evidence" value="ECO:0007669"/>
    <property type="project" value="TreeGrafter"/>
</dbReference>
<evidence type="ECO:0000256" key="1">
    <source>
        <dbReference type="ARBA" id="ARBA00004123"/>
    </source>
</evidence>
<feature type="compositionally biased region" description="Basic and acidic residues" evidence="8">
    <location>
        <begin position="29"/>
        <end position="38"/>
    </location>
</feature>
<comment type="similarity">
    <text evidence="3">Belongs to the CENP-O/MCM21 family.</text>
</comment>